<proteinExistence type="predicted"/>
<evidence type="ECO:0000313" key="2">
    <source>
        <dbReference type="Proteomes" id="UP000236895"/>
    </source>
</evidence>
<reference evidence="1 2" key="1">
    <citation type="submission" date="2018-11" db="EMBL/GenBank/DDBJ databases">
        <title>Genome Analysis of Haplotype D of Candidatus Liberibacter Solanacearum.</title>
        <authorList>
            <person name="Katsir L."/>
            <person name="Ruan Z."/>
            <person name="Santos Garcia D."/>
            <person name="Piasezky A."/>
            <person name="Jiang J."/>
            <person name="Sela N."/>
            <person name="Freilich S."/>
            <person name="Bahar O."/>
        </authorList>
    </citation>
    <scope>NUCLEOTIDE SEQUENCE [LARGE SCALE GENOMIC DNA]</scope>
    <source>
        <strain evidence="2">haplotype D1</strain>
    </source>
</reference>
<comment type="caution">
    <text evidence="1">The sequence shown here is derived from an EMBL/GenBank/DDBJ whole genome shotgun (WGS) entry which is preliminary data.</text>
</comment>
<evidence type="ECO:0000313" key="1">
    <source>
        <dbReference type="EMBL" id="RPD36740.1"/>
    </source>
</evidence>
<protein>
    <submittedName>
        <fullName evidence="1">Uncharacterized protein</fullName>
    </submittedName>
</protein>
<gene>
    <name evidence="1" type="ORF">C0030_006175</name>
</gene>
<sequence>MIQKTDQFQGIVLSKKTGFKTVLARDIKKSAKHCWEAYFRRDDIFQTKSIINLVKKLKKVILSVGFVKILVLQGKEMVFTHKYHTNKKIIISIPARLNIFIDPFKPSV</sequence>
<accession>A0A3R7NIJ5</accession>
<name>A0A3R7NIJ5_9HYPH</name>
<dbReference type="Proteomes" id="UP000236895">
    <property type="component" value="Unassembled WGS sequence"/>
</dbReference>
<dbReference type="EMBL" id="PKRU02000039">
    <property type="protein sequence ID" value="RPD36740.1"/>
    <property type="molecule type" value="Genomic_DNA"/>
</dbReference>
<dbReference type="AlphaFoldDB" id="A0A3R7NIJ5"/>
<organism evidence="1 2">
    <name type="scientific">Candidatus Liberibacter solanacearum</name>
    <dbReference type="NCBI Taxonomy" id="556287"/>
    <lineage>
        <taxon>Bacteria</taxon>
        <taxon>Pseudomonadati</taxon>
        <taxon>Pseudomonadota</taxon>
        <taxon>Alphaproteobacteria</taxon>
        <taxon>Hyphomicrobiales</taxon>
        <taxon>Rhizobiaceae</taxon>
        <taxon>Liberibacter</taxon>
    </lineage>
</organism>